<feature type="compositionally biased region" description="Polar residues" evidence="1">
    <location>
        <begin position="375"/>
        <end position="389"/>
    </location>
</feature>
<dbReference type="InterPro" id="IPR027417">
    <property type="entry name" value="P-loop_NTPase"/>
</dbReference>
<name>A0A2K1QQH2_9PEZI</name>
<keyword evidence="4" id="KW-1185">Reference proteome</keyword>
<comment type="caution">
    <text evidence="3">The sequence shown here is derived from an EMBL/GenBank/DDBJ whole genome shotgun (WGS) entry which is preliminary data.</text>
</comment>
<dbReference type="PANTHER" id="PTHR46411:SF3">
    <property type="entry name" value="AAA+ ATPASE DOMAIN-CONTAINING PROTEIN"/>
    <property type="match status" value="1"/>
</dbReference>
<feature type="region of interest" description="Disordered" evidence="1">
    <location>
        <begin position="367"/>
        <end position="415"/>
    </location>
</feature>
<protein>
    <recommendedName>
        <fullName evidence="2">AAA+ ATPase domain-containing protein</fullName>
    </recommendedName>
</protein>
<dbReference type="Pfam" id="PF00004">
    <property type="entry name" value="AAA"/>
    <property type="match status" value="1"/>
</dbReference>
<dbReference type="AlphaFoldDB" id="A0A2K1QQH2"/>
<feature type="domain" description="AAA+ ATPase" evidence="2">
    <location>
        <begin position="498"/>
        <end position="617"/>
    </location>
</feature>
<dbReference type="GO" id="GO:0016887">
    <property type="term" value="F:ATP hydrolysis activity"/>
    <property type="evidence" value="ECO:0007669"/>
    <property type="project" value="InterPro"/>
</dbReference>
<reference evidence="3 4" key="1">
    <citation type="submission" date="2017-06" db="EMBL/GenBank/DDBJ databases">
        <title>Draft genome sequence of a variant of Elsinoe murrayae.</title>
        <authorList>
            <person name="Cheng Q."/>
        </authorList>
    </citation>
    <scope>NUCLEOTIDE SEQUENCE [LARGE SCALE GENOMIC DNA]</scope>
    <source>
        <strain evidence="3 4">CQ-2017a</strain>
    </source>
</reference>
<gene>
    <name evidence="3" type="ORF">CAC42_7224</name>
</gene>
<dbReference type="InterPro" id="IPR003959">
    <property type="entry name" value="ATPase_AAA_core"/>
</dbReference>
<evidence type="ECO:0000313" key="3">
    <source>
        <dbReference type="EMBL" id="PNS17170.1"/>
    </source>
</evidence>
<dbReference type="InParanoid" id="A0A2K1QQH2"/>
<dbReference type="OrthoDB" id="10042665at2759"/>
<dbReference type="Pfam" id="PF22942">
    <property type="entry name" value="DUF7025"/>
    <property type="match status" value="1"/>
</dbReference>
<evidence type="ECO:0000256" key="1">
    <source>
        <dbReference type="SAM" id="MobiDB-lite"/>
    </source>
</evidence>
<dbReference type="InterPro" id="IPR054289">
    <property type="entry name" value="DUF7025"/>
</dbReference>
<dbReference type="PANTHER" id="PTHR46411">
    <property type="entry name" value="FAMILY ATPASE, PUTATIVE-RELATED"/>
    <property type="match status" value="1"/>
</dbReference>
<dbReference type="SUPFAM" id="SSF52540">
    <property type="entry name" value="P-loop containing nucleoside triphosphate hydrolases"/>
    <property type="match status" value="1"/>
</dbReference>
<feature type="region of interest" description="Disordered" evidence="1">
    <location>
        <begin position="1"/>
        <end position="33"/>
    </location>
</feature>
<dbReference type="Gene3D" id="3.40.50.300">
    <property type="entry name" value="P-loop containing nucleotide triphosphate hydrolases"/>
    <property type="match status" value="1"/>
</dbReference>
<dbReference type="GO" id="GO:0005524">
    <property type="term" value="F:ATP binding"/>
    <property type="evidence" value="ECO:0007669"/>
    <property type="project" value="InterPro"/>
</dbReference>
<feature type="compositionally biased region" description="Low complexity" evidence="1">
    <location>
        <begin position="17"/>
        <end position="33"/>
    </location>
</feature>
<dbReference type="SMART" id="SM00382">
    <property type="entry name" value="AAA"/>
    <property type="match status" value="1"/>
</dbReference>
<feature type="compositionally biased region" description="Polar residues" evidence="1">
    <location>
        <begin position="397"/>
        <end position="406"/>
    </location>
</feature>
<evidence type="ECO:0000259" key="2">
    <source>
        <dbReference type="SMART" id="SM00382"/>
    </source>
</evidence>
<dbReference type="InterPro" id="IPR003593">
    <property type="entry name" value="AAA+_ATPase"/>
</dbReference>
<dbReference type="Proteomes" id="UP000243797">
    <property type="component" value="Unassembled WGS sequence"/>
</dbReference>
<sequence length="708" mass="80156">MRTSCLPRPLRRRGSVSDDSSSSSSELTTSSTSVWNLKRRSDHKVNRESEHSVPSAKIGMRAECLEFYRSSHKKTWKAKKGPPSATAIGFREQYAVAAWREKDTQRDDGVNLVMVEIHSPLIKEVLARVFVGYRNLAINVRLLEFYGIPAPFVHRWEKFLAAVDQAKGETRRHLNLLKEVLEPQIRDVVLEARDLVPRGLISFQLLWTLFEPGKLVYYETSKQDRAYLVDSVVCNRDDVVLWIWWIDYDGEKLGLSRGGLTIDKFEGFKDIQDLKIMPLELKKNSEQVKTSLIDRGRRWRSLLGSYHKTYDGTYLQASGGGSVKHWVEDVPIMIDGKMYAKYAGQNELDLEDLELLDNDRIGRLSTARKDHELPTESTSLDGPQSTSISVPAKDGASQKTSSSAVTKRSDSAKGEDTALADLTDDQYLLCTPWLRGYCFSRKAWVMFMTDSVKDKTWNEEAYEHLVLKPEDKSTLRTFVDSQLKSPKDFDDVLRGKGKGVIVLLSGPHGVGKTLTAESIAEVIKRPLYSLSESELGNDTGGLEDGLGEVLDVCERWTAVLLLEECDMFLADRSRNRLVPATLRLMEYHRGVLFLTTNHHEQLDSAFTSQVDLSLQYPALDQAARLKIWTNLLKKNALSDEEGKVTSMTEDELEDLSRIEVNGRDIRGIVKTSRLLAAKDASSVQMKHVDQVLRMRVPANRMAGHQMYY</sequence>
<organism evidence="3 4">
    <name type="scientific">Sphaceloma murrayae</name>
    <dbReference type="NCBI Taxonomy" id="2082308"/>
    <lineage>
        <taxon>Eukaryota</taxon>
        <taxon>Fungi</taxon>
        <taxon>Dikarya</taxon>
        <taxon>Ascomycota</taxon>
        <taxon>Pezizomycotina</taxon>
        <taxon>Dothideomycetes</taxon>
        <taxon>Dothideomycetidae</taxon>
        <taxon>Myriangiales</taxon>
        <taxon>Elsinoaceae</taxon>
        <taxon>Sphaceloma</taxon>
    </lineage>
</organism>
<accession>A0A2K1QQH2</accession>
<dbReference type="EMBL" id="NKHZ01000052">
    <property type="protein sequence ID" value="PNS17170.1"/>
    <property type="molecule type" value="Genomic_DNA"/>
</dbReference>
<proteinExistence type="predicted"/>
<evidence type="ECO:0000313" key="4">
    <source>
        <dbReference type="Proteomes" id="UP000243797"/>
    </source>
</evidence>
<dbReference type="STRING" id="2082308.A0A2K1QQH2"/>